<organism evidence="2 3">
    <name type="scientific">Buddleja alternifolia</name>
    <dbReference type="NCBI Taxonomy" id="168488"/>
    <lineage>
        <taxon>Eukaryota</taxon>
        <taxon>Viridiplantae</taxon>
        <taxon>Streptophyta</taxon>
        <taxon>Embryophyta</taxon>
        <taxon>Tracheophyta</taxon>
        <taxon>Spermatophyta</taxon>
        <taxon>Magnoliopsida</taxon>
        <taxon>eudicotyledons</taxon>
        <taxon>Gunneridae</taxon>
        <taxon>Pentapetalae</taxon>
        <taxon>asterids</taxon>
        <taxon>lamiids</taxon>
        <taxon>Lamiales</taxon>
        <taxon>Scrophulariaceae</taxon>
        <taxon>Buddlejeae</taxon>
        <taxon>Buddleja</taxon>
    </lineage>
</organism>
<dbReference type="AlphaFoldDB" id="A0AAV6WE95"/>
<dbReference type="EMBL" id="WHWC01000017">
    <property type="protein sequence ID" value="KAG8366019.1"/>
    <property type="molecule type" value="Genomic_DNA"/>
</dbReference>
<comment type="caution">
    <text evidence="2">The sequence shown here is derived from an EMBL/GenBank/DDBJ whole genome shotgun (WGS) entry which is preliminary data.</text>
</comment>
<sequence>MQDEFSTTFGNRRPISNSDDSNVERGDSVTCILENEADDEQPTRALFQWRLTPIASTPVVMGVACGRGSIGTTRIWRGANVKQSPSRIALERTRARLGEGEGLTIDSPILQEPTIHDPFLKS</sequence>
<proteinExistence type="predicted"/>
<keyword evidence="3" id="KW-1185">Reference proteome</keyword>
<accession>A0AAV6WE95</accession>
<evidence type="ECO:0000256" key="1">
    <source>
        <dbReference type="SAM" id="MobiDB-lite"/>
    </source>
</evidence>
<feature type="region of interest" description="Disordered" evidence="1">
    <location>
        <begin position="1"/>
        <end position="27"/>
    </location>
</feature>
<name>A0AAV6WE95_9LAMI</name>
<reference evidence="2" key="1">
    <citation type="submission" date="2019-10" db="EMBL/GenBank/DDBJ databases">
        <authorList>
            <person name="Zhang R."/>
            <person name="Pan Y."/>
            <person name="Wang J."/>
            <person name="Ma R."/>
            <person name="Yu S."/>
        </authorList>
    </citation>
    <scope>NUCLEOTIDE SEQUENCE</scope>
    <source>
        <strain evidence="2">LA-IB0</strain>
        <tissue evidence="2">Leaf</tissue>
    </source>
</reference>
<feature type="compositionally biased region" description="Polar residues" evidence="1">
    <location>
        <begin position="1"/>
        <end position="20"/>
    </location>
</feature>
<evidence type="ECO:0000313" key="2">
    <source>
        <dbReference type="EMBL" id="KAG8366019.1"/>
    </source>
</evidence>
<protein>
    <submittedName>
        <fullName evidence="2">Uncharacterized protein</fullName>
    </submittedName>
</protein>
<evidence type="ECO:0000313" key="3">
    <source>
        <dbReference type="Proteomes" id="UP000826271"/>
    </source>
</evidence>
<dbReference type="Proteomes" id="UP000826271">
    <property type="component" value="Unassembled WGS sequence"/>
</dbReference>
<gene>
    <name evidence="2" type="ORF">BUALT_Bualt17G0032600</name>
</gene>